<dbReference type="EMBL" id="JARKHS020017984">
    <property type="protein sequence ID" value="KAK8772666.1"/>
    <property type="molecule type" value="Genomic_DNA"/>
</dbReference>
<protein>
    <submittedName>
        <fullName evidence="1">Uncharacterized protein</fullName>
    </submittedName>
</protein>
<keyword evidence="2" id="KW-1185">Reference proteome</keyword>
<dbReference type="Proteomes" id="UP001321473">
    <property type="component" value="Unassembled WGS sequence"/>
</dbReference>
<dbReference type="AlphaFoldDB" id="A0AAQ4ED27"/>
<gene>
    <name evidence="1" type="ORF">V5799_024088</name>
</gene>
<comment type="caution">
    <text evidence="1">The sequence shown here is derived from an EMBL/GenBank/DDBJ whole genome shotgun (WGS) entry which is preliminary data.</text>
</comment>
<evidence type="ECO:0000313" key="2">
    <source>
        <dbReference type="Proteomes" id="UP001321473"/>
    </source>
</evidence>
<name>A0AAQ4ED27_AMBAM</name>
<proteinExistence type="predicted"/>
<organism evidence="1 2">
    <name type="scientific">Amblyomma americanum</name>
    <name type="common">Lone star tick</name>
    <dbReference type="NCBI Taxonomy" id="6943"/>
    <lineage>
        <taxon>Eukaryota</taxon>
        <taxon>Metazoa</taxon>
        <taxon>Ecdysozoa</taxon>
        <taxon>Arthropoda</taxon>
        <taxon>Chelicerata</taxon>
        <taxon>Arachnida</taxon>
        <taxon>Acari</taxon>
        <taxon>Parasitiformes</taxon>
        <taxon>Ixodida</taxon>
        <taxon>Ixodoidea</taxon>
        <taxon>Ixodidae</taxon>
        <taxon>Amblyomminae</taxon>
        <taxon>Amblyomma</taxon>
    </lineage>
</organism>
<sequence length="344" mass="37794">MTPHHAVRWEPATPEAFPEPCVAASHRQKALVAVGFCAGAQGCAPRRRVRVLLEIAAVRSSTARHLNKNKDNQPRSTWRHFLRRYGRSPEGQRLYACDRRGALISEVRCVPILSGAWKSLLLFVQILKSCCGAAQETQLCAMLYHNKLPFPEGTEGSTGQPHHLFVTGAEAEHRVILVHTRRVTVLVARVLYRRRCEADPTVLLVLDHAASPFPTIPRNLVLDVPGALASCVFNTIDDAELAVLQEDLAQDAAHVICPSADRVGRTPPALASRVMRTIKGAEEVAILTQDLAQDAAGAFHPTETLMVRLLPLSRLPSLTPEKTRKNFCTSGWLSAILPLVSLTF</sequence>
<reference evidence="1 2" key="1">
    <citation type="journal article" date="2023" name="Arcadia Sci">
        <title>De novo assembly of a long-read Amblyomma americanum tick genome.</title>
        <authorList>
            <person name="Chou S."/>
            <person name="Poskanzer K.E."/>
            <person name="Rollins M."/>
            <person name="Thuy-Boun P.S."/>
        </authorList>
    </citation>
    <scope>NUCLEOTIDE SEQUENCE [LARGE SCALE GENOMIC DNA]</scope>
    <source>
        <strain evidence="1">F_SG_1</strain>
        <tissue evidence="1">Salivary glands</tissue>
    </source>
</reference>
<accession>A0AAQ4ED27</accession>
<evidence type="ECO:0000313" key="1">
    <source>
        <dbReference type="EMBL" id="KAK8772666.1"/>
    </source>
</evidence>